<keyword evidence="5" id="KW-0460">Magnesium</keyword>
<keyword evidence="4" id="KW-0479">Metal-binding</keyword>
<evidence type="ECO:0000256" key="1">
    <source>
        <dbReference type="ARBA" id="ARBA00012493"/>
    </source>
</evidence>
<dbReference type="RefSeq" id="WP_327779299.1">
    <property type="nucleotide sequence ID" value="NZ_JAYXUD010000001.1"/>
</dbReference>
<evidence type="ECO:0000259" key="10">
    <source>
        <dbReference type="PROSITE" id="PS50878"/>
    </source>
</evidence>
<proteinExistence type="inferred from homology"/>
<dbReference type="Pfam" id="PF00078">
    <property type="entry name" value="RVT_1"/>
    <property type="match status" value="1"/>
</dbReference>
<dbReference type="PROSITE" id="PS50878">
    <property type="entry name" value="RT_POL"/>
    <property type="match status" value="1"/>
</dbReference>
<evidence type="ECO:0000256" key="3">
    <source>
        <dbReference type="ARBA" id="ARBA00022695"/>
    </source>
</evidence>
<dbReference type="InterPro" id="IPR000123">
    <property type="entry name" value="Reverse_transcriptase_msDNA"/>
</dbReference>
<comment type="catalytic activity">
    <reaction evidence="9">
        <text>DNA(n) + a 2'-deoxyribonucleoside 5'-triphosphate = DNA(n+1) + diphosphate</text>
        <dbReference type="Rhea" id="RHEA:22508"/>
        <dbReference type="Rhea" id="RHEA-COMP:17339"/>
        <dbReference type="Rhea" id="RHEA-COMP:17340"/>
        <dbReference type="ChEBI" id="CHEBI:33019"/>
        <dbReference type="ChEBI" id="CHEBI:61560"/>
        <dbReference type="ChEBI" id="CHEBI:173112"/>
        <dbReference type="EC" id="2.7.7.49"/>
    </reaction>
</comment>
<keyword evidence="2" id="KW-0808">Transferase</keyword>
<dbReference type="SUPFAM" id="SSF56672">
    <property type="entry name" value="DNA/RNA polymerases"/>
    <property type="match status" value="1"/>
</dbReference>
<dbReference type="InterPro" id="IPR043502">
    <property type="entry name" value="DNA/RNA_pol_sf"/>
</dbReference>
<evidence type="ECO:0000313" key="12">
    <source>
        <dbReference type="Proteomes" id="UP001339429"/>
    </source>
</evidence>
<dbReference type="Proteomes" id="UP001339429">
    <property type="component" value="Unassembled WGS sequence"/>
</dbReference>
<keyword evidence="7" id="KW-0051">Antiviral defense</keyword>
<evidence type="ECO:0000313" key="11">
    <source>
        <dbReference type="EMBL" id="MEC6897614.1"/>
    </source>
</evidence>
<dbReference type="InterPro" id="IPR051083">
    <property type="entry name" value="GrpII_Intron_Splice-Mob/Def"/>
</dbReference>
<reference evidence="11 12" key="1">
    <citation type="submission" date="2024-01" db="EMBL/GenBank/DDBJ databases">
        <title>Active colonisers of the gastrointestinal tract of Atlantic salmon farmed in a warm water region.</title>
        <authorList>
            <person name="Bowman J.P."/>
        </authorList>
    </citation>
    <scope>NUCLEOTIDE SEQUENCE [LARGE SCALE GENOMIC DNA]</scope>
    <source>
        <strain evidence="11 12">S4MW1</strain>
    </source>
</reference>
<gene>
    <name evidence="11" type="ORF">VXS00_02975</name>
</gene>
<evidence type="ECO:0000256" key="8">
    <source>
        <dbReference type="ARBA" id="ARBA00034120"/>
    </source>
</evidence>
<comment type="similarity">
    <text evidence="8">Belongs to the bacterial reverse transcriptase family.</text>
</comment>
<evidence type="ECO:0000256" key="4">
    <source>
        <dbReference type="ARBA" id="ARBA00022723"/>
    </source>
</evidence>
<dbReference type="InterPro" id="IPR000477">
    <property type="entry name" value="RT_dom"/>
</dbReference>
<evidence type="ECO:0000256" key="9">
    <source>
        <dbReference type="ARBA" id="ARBA00048173"/>
    </source>
</evidence>
<dbReference type="EMBL" id="JAYXUD010000001">
    <property type="protein sequence ID" value="MEC6897614.1"/>
    <property type="molecule type" value="Genomic_DNA"/>
</dbReference>
<protein>
    <recommendedName>
        <fullName evidence="1">RNA-directed DNA polymerase</fullName>
        <ecNumber evidence="1">2.7.7.49</ecNumber>
    </recommendedName>
</protein>
<keyword evidence="3" id="KW-0548">Nucleotidyltransferase</keyword>
<dbReference type="EC" id="2.7.7.49" evidence="1"/>
<dbReference type="PRINTS" id="PR00866">
    <property type="entry name" value="RNADNAPOLMS"/>
</dbReference>
<evidence type="ECO:0000256" key="7">
    <source>
        <dbReference type="ARBA" id="ARBA00023118"/>
    </source>
</evidence>
<evidence type="ECO:0000256" key="5">
    <source>
        <dbReference type="ARBA" id="ARBA00022842"/>
    </source>
</evidence>
<name>A0ABU6LE03_9GAMM</name>
<comment type="caution">
    <text evidence="11">The sequence shown here is derived from an EMBL/GenBank/DDBJ whole genome shotgun (WGS) entry which is preliminary data.</text>
</comment>
<keyword evidence="12" id="KW-1185">Reference proteome</keyword>
<sequence length="317" mass="36430">MKLSILSRISQEAFCSNLTQYLAKNPSKHYKTYKIPKRRFGFRIIAQPTPQLKLIQRKIVEMLKVHLKVHPAAKAYVKNCSIKDNAEVHANSNYLLKLDLENFFNSLTPDMLVKSLLYQGVMISEDEVAGLNELLFWNRTKKKTPNLVLSVGAPSSPFLSNIIMYEFDDIVSARCSELQVSYSRYADDLTFSTLEKGILFDISELIESVLFELYQGRLKLNYSKTTFSSKAHNRHVTGITLTNNNKLSLGRERKRYIRALLHKFSNEALSDYDIQALKGLIGFSRSIEPMFIEKMKIRYGIELFAKLYKQTNSNGDT</sequence>
<evidence type="ECO:0000256" key="6">
    <source>
        <dbReference type="ARBA" id="ARBA00022918"/>
    </source>
</evidence>
<dbReference type="NCBIfam" id="NF038233">
    <property type="entry name" value="retron_St85_RT"/>
    <property type="match status" value="1"/>
</dbReference>
<accession>A0ABU6LE03</accession>
<feature type="domain" description="Reverse transcriptase" evidence="10">
    <location>
        <begin position="16"/>
        <end position="241"/>
    </location>
</feature>
<evidence type="ECO:0000256" key="2">
    <source>
        <dbReference type="ARBA" id="ARBA00022679"/>
    </source>
</evidence>
<dbReference type="PANTHER" id="PTHR34047">
    <property type="entry name" value="NUCLEAR INTRON MATURASE 1, MITOCHONDRIAL-RELATED"/>
    <property type="match status" value="1"/>
</dbReference>
<keyword evidence="6 11" id="KW-0695">RNA-directed DNA polymerase</keyword>
<organism evidence="11 12">
    <name type="scientific">Photobacterium piscicola</name>
    <dbReference type="NCBI Taxonomy" id="1378299"/>
    <lineage>
        <taxon>Bacteria</taxon>
        <taxon>Pseudomonadati</taxon>
        <taxon>Pseudomonadota</taxon>
        <taxon>Gammaproteobacteria</taxon>
        <taxon>Vibrionales</taxon>
        <taxon>Vibrionaceae</taxon>
        <taxon>Photobacterium</taxon>
    </lineage>
</organism>
<dbReference type="PANTHER" id="PTHR34047:SF7">
    <property type="entry name" value="RNA-DIRECTED DNA POLYMERASE"/>
    <property type="match status" value="1"/>
</dbReference>
<dbReference type="CDD" id="cd03487">
    <property type="entry name" value="RT_Bac_retron_II"/>
    <property type="match status" value="1"/>
</dbReference>
<dbReference type="GO" id="GO:0003964">
    <property type="term" value="F:RNA-directed DNA polymerase activity"/>
    <property type="evidence" value="ECO:0007669"/>
    <property type="project" value="UniProtKB-KW"/>
</dbReference>